<keyword evidence="1" id="KW-0472">Membrane</keyword>
<comment type="caution">
    <text evidence="2">The sequence shown here is derived from an EMBL/GenBank/DDBJ whole genome shotgun (WGS) entry which is preliminary data.</text>
</comment>
<evidence type="ECO:0000313" key="3">
    <source>
        <dbReference type="Proteomes" id="UP001204772"/>
    </source>
</evidence>
<feature type="transmembrane region" description="Helical" evidence="1">
    <location>
        <begin position="368"/>
        <end position="391"/>
    </location>
</feature>
<keyword evidence="1" id="KW-1133">Transmembrane helix</keyword>
<reference evidence="2 3" key="1">
    <citation type="submission" date="2022-06" db="EMBL/GenBank/DDBJ databases">
        <title>Runella sp. S5 genome sequencing.</title>
        <authorList>
            <person name="Park S."/>
        </authorList>
    </citation>
    <scope>NUCLEOTIDE SEQUENCE [LARGE SCALE GENOMIC DNA]</scope>
    <source>
        <strain evidence="2 3">S5</strain>
    </source>
</reference>
<organism evidence="2 3">
    <name type="scientific">Runella salmonicolor</name>
    <dbReference type="NCBI Taxonomy" id="2950278"/>
    <lineage>
        <taxon>Bacteria</taxon>
        <taxon>Pseudomonadati</taxon>
        <taxon>Bacteroidota</taxon>
        <taxon>Cytophagia</taxon>
        <taxon>Cytophagales</taxon>
        <taxon>Spirosomataceae</taxon>
        <taxon>Runella</taxon>
    </lineage>
</organism>
<evidence type="ECO:0000256" key="1">
    <source>
        <dbReference type="SAM" id="Phobius"/>
    </source>
</evidence>
<feature type="transmembrane region" description="Helical" evidence="1">
    <location>
        <begin position="315"/>
        <end position="331"/>
    </location>
</feature>
<proteinExistence type="predicted"/>
<keyword evidence="1" id="KW-0812">Transmembrane</keyword>
<feature type="transmembrane region" description="Helical" evidence="1">
    <location>
        <begin position="403"/>
        <end position="424"/>
    </location>
</feature>
<keyword evidence="3" id="KW-1185">Reference proteome</keyword>
<feature type="transmembrane region" description="Helical" evidence="1">
    <location>
        <begin position="148"/>
        <end position="165"/>
    </location>
</feature>
<feature type="transmembrane region" description="Helical" evidence="1">
    <location>
        <begin position="343"/>
        <end position="362"/>
    </location>
</feature>
<evidence type="ECO:0000313" key="2">
    <source>
        <dbReference type="EMBL" id="MCP1381955.1"/>
    </source>
</evidence>
<name>A0ABT1FJK6_9BACT</name>
<dbReference type="Proteomes" id="UP001204772">
    <property type="component" value="Unassembled WGS sequence"/>
</dbReference>
<feature type="transmembrane region" description="Helical" evidence="1">
    <location>
        <begin position="171"/>
        <end position="189"/>
    </location>
</feature>
<dbReference type="RefSeq" id="WP_253526051.1">
    <property type="nucleotide sequence ID" value="NZ_JAMZEL010000002.1"/>
</dbReference>
<protein>
    <submittedName>
        <fullName evidence="2">Glycosyltransferase family 39 protein</fullName>
    </submittedName>
</protein>
<feature type="transmembrane region" description="Helical" evidence="1">
    <location>
        <begin position="118"/>
        <end position="136"/>
    </location>
</feature>
<feature type="transmembrane region" description="Helical" evidence="1">
    <location>
        <begin position="15"/>
        <end position="35"/>
    </location>
</feature>
<gene>
    <name evidence="2" type="ORF">NCI00_05940</name>
</gene>
<dbReference type="EMBL" id="JAMZEL010000002">
    <property type="protein sequence ID" value="MCP1381955.1"/>
    <property type="molecule type" value="Genomic_DNA"/>
</dbReference>
<feature type="transmembrane region" description="Helical" evidence="1">
    <location>
        <begin position="47"/>
        <end position="65"/>
    </location>
</feature>
<sequence>MIHDGMGWFVDEWPFIYYSIGFVLLIVLGLASGIVPDYTAKMSAKSHFGLLVVMIIFLRIPSIGFNEELNPDESQMMAQAITLRQKPIFWASVDGTTSGPLNSYALLLPAVFGLPLDYTAARITALALILVAFYFFYRSLQRMSTPIVTRLSALAVAVFFGWTTWSDFLHYSSELAALPLLTACFYIACRWMSGAKRSPIDLYLMGFMAGLIPFCKLQALPVIAGPLLVLAFFLLRAQRPNYRALFTLMGGGVSSIGIILMLCAHYGVLDDFYTYYLLANLIGYEELNQYSTMLPHTLWERFIALPTYLGHHLDILGLFALIVPLLLLRFLKVNPFVNKTGGYQWIAVMVAVTLGLSLFAVFKPETQFSHYLLFAVFPLGWMLSVCLSPLLKENGSTENRWPTGVFMATIFFFIFLRFTLYGYFSVYSVALVTYPPMSNNDVGSGASVAFRINPYLAVFPRYARLQQSAVAEWIQQATKPTDCIAVWGWNCRLYVESQRRQGTAETHSQRSIMKNSFQAVYLEKYIRNLQENQPALFLDAVGPNNLMFTLKSQRHESYLVLNRMVARDYSFVKEIDSIRIYQRKDLIRQAPIQVSLSGH</sequence>
<accession>A0ABT1FJK6</accession>
<feature type="transmembrane region" description="Helical" evidence="1">
    <location>
        <begin position="244"/>
        <end position="268"/>
    </location>
</feature>